<reference evidence="2 3" key="1">
    <citation type="journal article" date="2012" name="J. Bacteriol.">
        <title>Genome sequence of a novel nicotine-degrading strain, Pseudomonas geniculata N1.</title>
        <authorList>
            <person name="Tang H."/>
            <person name="Yu H."/>
            <person name="Tai C."/>
            <person name="Huang K."/>
            <person name="Liu Y."/>
            <person name="Wang L."/>
            <person name="Yao Y."/>
            <person name="Wu G."/>
            <person name="Xu P."/>
        </authorList>
    </citation>
    <scope>NUCLEOTIDE SEQUENCE [LARGE SCALE GENOMIC DNA]</scope>
    <source>
        <strain evidence="2 3">N1</strain>
    </source>
</reference>
<feature type="transmembrane region" description="Helical" evidence="1">
    <location>
        <begin position="62"/>
        <end position="80"/>
    </location>
</feature>
<gene>
    <name evidence="2" type="ORF">W7K_02670</name>
</gene>
<evidence type="ECO:0000313" key="3">
    <source>
        <dbReference type="Proteomes" id="UP000036890"/>
    </source>
</evidence>
<comment type="caution">
    <text evidence="2">The sequence shown here is derived from an EMBL/GenBank/DDBJ whole genome shotgun (WGS) entry which is preliminary data.</text>
</comment>
<evidence type="ECO:0000256" key="1">
    <source>
        <dbReference type="SAM" id="Phobius"/>
    </source>
</evidence>
<sequence length="87" mass="9292">MWPRAFAGIVAGFFLAAAATGLLAWLPPGPWQRALVPTLIAFIPLWMLAALWAFSFRSALRAWLVLGGSAAAGFAVLRLLRLTGAVQ</sequence>
<keyword evidence="1" id="KW-1133">Transmembrane helix</keyword>
<protein>
    <submittedName>
        <fullName evidence="2">Membrane protein</fullName>
    </submittedName>
</protein>
<dbReference type="EMBL" id="AJLO02000007">
    <property type="protein sequence ID" value="KOF00633.1"/>
    <property type="molecule type" value="Genomic_DNA"/>
</dbReference>
<feature type="transmembrane region" description="Helical" evidence="1">
    <location>
        <begin position="34"/>
        <end position="55"/>
    </location>
</feature>
<keyword evidence="1" id="KW-0472">Membrane</keyword>
<keyword evidence="1" id="KW-0812">Transmembrane</keyword>
<organism evidence="2 3">
    <name type="scientific">Stenotrophomonas geniculata N1</name>
    <dbReference type="NCBI Taxonomy" id="1167641"/>
    <lineage>
        <taxon>Bacteria</taxon>
        <taxon>Pseudomonadati</taxon>
        <taxon>Pseudomonadota</taxon>
        <taxon>Gammaproteobacteria</taxon>
        <taxon>Lysobacterales</taxon>
        <taxon>Lysobacteraceae</taxon>
        <taxon>Stenotrophomonas</taxon>
    </lineage>
</organism>
<name>A0A0L8AE31_9GAMM</name>
<evidence type="ECO:0000313" key="2">
    <source>
        <dbReference type="EMBL" id="KOF00633.1"/>
    </source>
</evidence>
<dbReference type="Proteomes" id="UP000036890">
    <property type="component" value="Unassembled WGS sequence"/>
</dbReference>
<dbReference type="OrthoDB" id="7509319at2"/>
<accession>A0A0L8AE31</accession>
<dbReference type="RefSeq" id="WP_010486463.1">
    <property type="nucleotide sequence ID" value="NZ_AJLO02000007.1"/>
</dbReference>
<proteinExistence type="predicted"/>
<dbReference type="AlphaFoldDB" id="A0A0L8AE31"/>